<feature type="region of interest" description="Disordered" evidence="1">
    <location>
        <begin position="164"/>
        <end position="328"/>
    </location>
</feature>
<feature type="compositionally biased region" description="Polar residues" evidence="1">
    <location>
        <begin position="602"/>
        <end position="611"/>
    </location>
</feature>
<evidence type="ECO:0000259" key="2">
    <source>
        <dbReference type="Pfam" id="PF24054"/>
    </source>
</evidence>
<feature type="region of interest" description="Disordered" evidence="1">
    <location>
        <begin position="553"/>
        <end position="622"/>
    </location>
</feature>
<dbReference type="AlphaFoldDB" id="A0A3M7ISP1"/>
<feature type="compositionally biased region" description="Acidic residues" evidence="1">
    <location>
        <begin position="164"/>
        <end position="195"/>
    </location>
</feature>
<gene>
    <name evidence="3" type="ORF">D0859_07548</name>
</gene>
<feature type="compositionally biased region" description="Polar residues" evidence="1">
    <location>
        <begin position="361"/>
        <end position="395"/>
    </location>
</feature>
<organism evidence="3 4">
    <name type="scientific">Hortaea werneckii</name>
    <name type="common">Black yeast</name>
    <name type="synonym">Cladosporium werneckii</name>
    <dbReference type="NCBI Taxonomy" id="91943"/>
    <lineage>
        <taxon>Eukaryota</taxon>
        <taxon>Fungi</taxon>
        <taxon>Dikarya</taxon>
        <taxon>Ascomycota</taxon>
        <taxon>Pezizomycotina</taxon>
        <taxon>Dothideomycetes</taxon>
        <taxon>Dothideomycetidae</taxon>
        <taxon>Mycosphaerellales</taxon>
        <taxon>Teratosphaeriaceae</taxon>
        <taxon>Hortaea</taxon>
    </lineage>
</organism>
<evidence type="ECO:0000313" key="3">
    <source>
        <dbReference type="EMBL" id="RMZ28373.1"/>
    </source>
</evidence>
<protein>
    <recommendedName>
        <fullName evidence="2">DUF7357 domain-containing protein</fullName>
    </recommendedName>
</protein>
<feature type="compositionally biased region" description="Low complexity" evidence="1">
    <location>
        <begin position="230"/>
        <end position="240"/>
    </location>
</feature>
<name>A0A3M7ISP1_HORWE</name>
<dbReference type="OrthoDB" id="5368821at2759"/>
<sequence>MSGMRLRLRILRNELPPVTTLWPISDTQQKNTITQLLEQVNNVFPLESESWGLEHYVVTVASFEALHYHEIGAVCRDEDEVVIRPLSYAEVRARTLLGRDQITPDGRHLYDGLPYGRPLLRGVVRPEVKIPARKRRRLEIEEAPHANDEIDASAGALVKIGDLDEEDEDSEDDGDFEAEEEEGDSEGSLDEAESEDSSKGSSEDGNQSEESSDSDTSSNADDTSDDDDSSSSSSGSESWDGIQSGPHSPGKQAASKTVLGARMALPGSQQVPQSTPDTQQHPSLSKASSEKDTSAEISSSKEPGKFVGIPHQGKTKTQDRNARRRDSKKLAFLKREGIVPSDATLATLHEWEAINEVQEDQIMQDQLQPEPASANQVGEASAAVNSNPSTETLDNSPGARKSKQEGDKDEEQEEAEERDKDEEQEEPEDEAEDEDEGPETQSNSAAKQLEIDRQKLLAQIDSGGVEVVEKAKRGVKRRAADIENNANSEDSTTSLISTTEPVPGDGTPENIEVQDNMAGAARKEALAATDLIPPSVARRSKLDVAGSKRLLLGSLGMRVPKTQQEKDALQKKLKDRNNQRMAPPPDPEAPALAPAPKKASHTAPTEDQQGYESEDDDESWREKIDLSAVECCEAIFNLSTPPFPFYQRWDPQQRRKKSKARNGRTYAAEQGAGPGKGRKKRSRDNTASGELMETYDKYNQNGGGDALDYDEEWGGNEDDEYWEEGALLDGDYDDEDEYDADQQLRDEAAIGELDDGFPTLPEDVTTLPLLTEKDAKDSDFVVYTELVCSAATGWQPNMLTRTVQLLRKDDDGWDVKMATRDLRPKEYDEEGNRVYGKFEMQGLSDDEGEEDTKTIAWAEMSEPRLLHRG</sequence>
<feature type="compositionally biased region" description="Polar residues" evidence="1">
    <location>
        <begin position="484"/>
        <end position="500"/>
    </location>
</feature>
<feature type="compositionally biased region" description="Basic and acidic residues" evidence="1">
    <location>
        <begin position="563"/>
        <end position="578"/>
    </location>
</feature>
<feature type="domain" description="DUF7357" evidence="2">
    <location>
        <begin position="4"/>
        <end position="133"/>
    </location>
</feature>
<dbReference type="EMBL" id="QWIT01000207">
    <property type="protein sequence ID" value="RMZ28373.1"/>
    <property type="molecule type" value="Genomic_DNA"/>
</dbReference>
<reference evidence="3 4" key="1">
    <citation type="journal article" date="2018" name="BMC Genomics">
        <title>Genomic evidence for intraspecific hybridization in a clonal and extremely halotolerant yeast.</title>
        <authorList>
            <person name="Gostincar C."/>
            <person name="Stajich J.E."/>
            <person name="Zupancic J."/>
            <person name="Zalar P."/>
            <person name="Gunde-Cimerman N."/>
        </authorList>
    </citation>
    <scope>NUCLEOTIDE SEQUENCE [LARGE SCALE GENOMIC DNA]</scope>
    <source>
        <strain evidence="3 4">EXF-120</strain>
    </source>
</reference>
<accession>A0A3M7ISP1</accession>
<feature type="region of interest" description="Disordered" evidence="1">
    <location>
        <begin position="472"/>
        <end position="511"/>
    </location>
</feature>
<comment type="caution">
    <text evidence="3">The sequence shown here is derived from an EMBL/GenBank/DDBJ whole genome shotgun (WGS) entry which is preliminary data.</text>
</comment>
<evidence type="ECO:0000256" key="1">
    <source>
        <dbReference type="SAM" id="MobiDB-lite"/>
    </source>
</evidence>
<feature type="compositionally biased region" description="Polar residues" evidence="1">
    <location>
        <begin position="267"/>
        <end position="287"/>
    </location>
</feature>
<evidence type="ECO:0000313" key="4">
    <source>
        <dbReference type="Proteomes" id="UP000281677"/>
    </source>
</evidence>
<feature type="region of interest" description="Disordered" evidence="1">
    <location>
        <begin position="359"/>
        <end position="450"/>
    </location>
</feature>
<proteinExistence type="predicted"/>
<dbReference type="VEuPathDB" id="FungiDB:BTJ68_01204"/>
<dbReference type="Proteomes" id="UP000281677">
    <property type="component" value="Unassembled WGS sequence"/>
</dbReference>
<dbReference type="Pfam" id="PF24054">
    <property type="entry name" value="DUF7357"/>
    <property type="match status" value="1"/>
</dbReference>
<dbReference type="InterPro" id="IPR055781">
    <property type="entry name" value="DUF7357"/>
</dbReference>
<feature type="compositionally biased region" description="Acidic residues" evidence="1">
    <location>
        <begin position="407"/>
        <end position="438"/>
    </location>
</feature>
<feature type="region of interest" description="Disordered" evidence="1">
    <location>
        <begin position="643"/>
        <end position="689"/>
    </location>
</feature>